<sequence length="378" mass="43110">MPVQKQRTMNRTKPFGSPTPSPGFDHCGITKRSKPRLVHGCCIRTPPISPPEVFSNSLFICSSSPSWKLWIQGSMDSHTQALLQGRRLSEFLEEQQEPFLLEYFLLENGCSCKVLKCHAAMTCWPRDGCKKIFSFDGRGLKRRGVCRVSCVLKKLMHSKLFRKILNWNSRRANKVWGCLHCVRSKARTSWLNQLSNSREEDEMQSKGMLETKQLSPVSVLELHSDEGCSTQNLFVEEENPSTTSLDTELSEQTLYSACFCNLHEHTESSKALFQPKQLIFHCINEVEGRILDWHESLGQGRVFSLEKQRNDANGIAQLMDGDLSVPQKQWNHFQSETRAIGTEIEDFIFEKIREEAVAEMLDFIAPCRKIDSAVCCVA</sequence>
<keyword evidence="4" id="KW-1185">Reference proteome</keyword>
<feature type="region of interest" description="Disordered" evidence="1">
    <location>
        <begin position="1"/>
        <end position="25"/>
    </location>
</feature>
<dbReference type="AlphaFoldDB" id="A0A835UJA8"/>
<gene>
    <name evidence="3" type="ORF">HPP92_019056</name>
    <name evidence="2" type="ORF">HPP92_019577</name>
</gene>
<dbReference type="PANTHER" id="PTHR36885:SF2">
    <property type="entry name" value="DUF4378 DOMAIN-CONTAINING PROTEIN"/>
    <property type="match status" value="1"/>
</dbReference>
<dbReference type="Proteomes" id="UP000639772">
    <property type="component" value="Chromosome 10"/>
</dbReference>
<comment type="caution">
    <text evidence="2">The sequence shown here is derived from an EMBL/GenBank/DDBJ whole genome shotgun (WGS) entry which is preliminary data.</text>
</comment>
<evidence type="ECO:0008006" key="6">
    <source>
        <dbReference type="Google" id="ProtNLM"/>
    </source>
</evidence>
<evidence type="ECO:0000256" key="1">
    <source>
        <dbReference type="SAM" id="MobiDB-lite"/>
    </source>
</evidence>
<dbReference type="Proteomes" id="UP000636800">
    <property type="component" value="Chromosome 10"/>
</dbReference>
<proteinExistence type="predicted"/>
<evidence type="ECO:0000313" key="2">
    <source>
        <dbReference type="EMBL" id="KAG0463508.1"/>
    </source>
</evidence>
<reference evidence="4 5" key="1">
    <citation type="journal article" date="2020" name="Nat. Food">
        <title>A phased Vanilla planifolia genome enables genetic improvement of flavour and production.</title>
        <authorList>
            <person name="Hasing T."/>
            <person name="Tang H."/>
            <person name="Brym M."/>
            <person name="Khazi F."/>
            <person name="Huang T."/>
            <person name="Chambers A.H."/>
        </authorList>
    </citation>
    <scope>NUCLEOTIDE SEQUENCE [LARGE SCALE GENOMIC DNA]</scope>
    <source>
        <tissue evidence="2">Leaf</tissue>
    </source>
</reference>
<dbReference type="EMBL" id="JADCNL010000010">
    <property type="protein sequence ID" value="KAG0463508.1"/>
    <property type="molecule type" value="Genomic_DNA"/>
</dbReference>
<dbReference type="EMBL" id="JADCNM010000010">
    <property type="protein sequence ID" value="KAG0464892.1"/>
    <property type="molecule type" value="Genomic_DNA"/>
</dbReference>
<protein>
    <recommendedName>
        <fullName evidence="6">DUF4378 domain-containing protein</fullName>
    </recommendedName>
</protein>
<dbReference type="PANTHER" id="PTHR36885">
    <property type="entry name" value="EXPRESSED PROTEIN"/>
    <property type="match status" value="1"/>
</dbReference>
<accession>A0A835UJA8</accession>
<organism evidence="2 4">
    <name type="scientific">Vanilla planifolia</name>
    <name type="common">Vanilla</name>
    <dbReference type="NCBI Taxonomy" id="51239"/>
    <lineage>
        <taxon>Eukaryota</taxon>
        <taxon>Viridiplantae</taxon>
        <taxon>Streptophyta</taxon>
        <taxon>Embryophyta</taxon>
        <taxon>Tracheophyta</taxon>
        <taxon>Spermatophyta</taxon>
        <taxon>Magnoliopsida</taxon>
        <taxon>Liliopsida</taxon>
        <taxon>Asparagales</taxon>
        <taxon>Orchidaceae</taxon>
        <taxon>Vanilloideae</taxon>
        <taxon>Vanilleae</taxon>
        <taxon>Vanilla</taxon>
    </lineage>
</organism>
<dbReference type="OrthoDB" id="691329at2759"/>
<name>A0A835UJA8_VANPL</name>
<evidence type="ECO:0000313" key="4">
    <source>
        <dbReference type="Proteomes" id="UP000636800"/>
    </source>
</evidence>
<evidence type="ECO:0000313" key="3">
    <source>
        <dbReference type="EMBL" id="KAG0464892.1"/>
    </source>
</evidence>
<evidence type="ECO:0000313" key="5">
    <source>
        <dbReference type="Proteomes" id="UP000639772"/>
    </source>
</evidence>
<feature type="compositionally biased region" description="Polar residues" evidence="1">
    <location>
        <begin position="1"/>
        <end position="11"/>
    </location>
</feature>